<dbReference type="InterPro" id="IPR042465">
    <property type="entry name" value="XXLT1"/>
</dbReference>
<protein>
    <submittedName>
        <fullName evidence="2">Xyloside xylosyltransferase 1</fullName>
    </submittedName>
</protein>
<dbReference type="Pfam" id="PF01501">
    <property type="entry name" value="Glyco_transf_8"/>
    <property type="match status" value="1"/>
</dbReference>
<sequence length="513" mass="58740">MAVTSSLFRYCMRHPTRILVIALLLLLVIASRFIYSSVPENQHIHQLNLVAGGLSQQHGHKTINMKQNPIRNANKLQESHQPAPKMADSNGSQLKKKDSDESQKDNEKVESEDKLSENKIRLKEDNDEKSENDLNRHKMADNDRRHKNAEQLPPFHFEVDVNDDELAKRTAFLEEKSLVRDHNGSGKDSNENSEAANDSPAVNKSGRKRSKKKDLKSGFSQQQNNILMILAKVGQTSPLAKRFKQCVLSICEHSSIKLTFHIITDTLGKLTCEDTFHQAGKTCKSGLNVTYYDVDKVSKKVEPITKEIQIMFSSSSHSYYNHPLFFVSTAIHHVLPQNLIRIISLDSDLFFKSDIKQLFAMFDQFKATTIFGLAREQQPVYRHILNMFRDRNPGTKVGEPPPDGLTGFNSGVLLINLQNMRESKTYNQLLHNNVVKEIANKYSFQGHLGDQDFYTLLHLDYPDLFHVLPCSWNRQLCTWWRDHGYGHVFESYYNCSEPIHVYHGNCGTKMPNE</sequence>
<dbReference type="InterPro" id="IPR029044">
    <property type="entry name" value="Nucleotide-diphossugar_trans"/>
</dbReference>
<proteinExistence type="predicted"/>
<feature type="compositionally biased region" description="Basic residues" evidence="1">
    <location>
        <begin position="205"/>
        <end position="214"/>
    </location>
</feature>
<evidence type="ECO:0000313" key="3">
    <source>
        <dbReference type="Proteomes" id="UP001163046"/>
    </source>
</evidence>
<dbReference type="GO" id="GO:0140560">
    <property type="term" value="F:xylosyl alpha-1,3-xylosyltransferase activity"/>
    <property type="evidence" value="ECO:0007669"/>
    <property type="project" value="TreeGrafter"/>
</dbReference>
<comment type="caution">
    <text evidence="2">The sequence shown here is derived from an EMBL/GenBank/DDBJ whole genome shotgun (WGS) entry which is preliminary data.</text>
</comment>
<name>A0A9X0A4E7_9CNID</name>
<dbReference type="InterPro" id="IPR002495">
    <property type="entry name" value="Glyco_trans_8"/>
</dbReference>
<organism evidence="2 3">
    <name type="scientific">Desmophyllum pertusum</name>
    <dbReference type="NCBI Taxonomy" id="174260"/>
    <lineage>
        <taxon>Eukaryota</taxon>
        <taxon>Metazoa</taxon>
        <taxon>Cnidaria</taxon>
        <taxon>Anthozoa</taxon>
        <taxon>Hexacorallia</taxon>
        <taxon>Scleractinia</taxon>
        <taxon>Caryophylliina</taxon>
        <taxon>Caryophylliidae</taxon>
        <taxon>Desmophyllum</taxon>
    </lineage>
</organism>
<feature type="compositionally biased region" description="Basic and acidic residues" evidence="1">
    <location>
        <begin position="95"/>
        <end position="144"/>
    </location>
</feature>
<keyword evidence="3" id="KW-1185">Reference proteome</keyword>
<gene>
    <name evidence="2" type="primary">XXYLT1_2</name>
    <name evidence="2" type="ORF">OS493_006195</name>
</gene>
<feature type="region of interest" description="Disordered" evidence="1">
    <location>
        <begin position="177"/>
        <end position="218"/>
    </location>
</feature>
<evidence type="ECO:0000313" key="2">
    <source>
        <dbReference type="EMBL" id="KAJ7393226.1"/>
    </source>
</evidence>
<feature type="compositionally biased region" description="Polar residues" evidence="1">
    <location>
        <begin position="192"/>
        <end position="202"/>
    </location>
</feature>
<dbReference type="Proteomes" id="UP001163046">
    <property type="component" value="Unassembled WGS sequence"/>
</dbReference>
<dbReference type="GO" id="GO:0016266">
    <property type="term" value="P:protein O-linked glycosylation via N-acetyl-galactosamine"/>
    <property type="evidence" value="ECO:0007669"/>
    <property type="project" value="TreeGrafter"/>
</dbReference>
<feature type="compositionally biased region" description="Basic and acidic residues" evidence="1">
    <location>
        <begin position="177"/>
        <end position="190"/>
    </location>
</feature>
<accession>A0A9X0A4E7</accession>
<dbReference type="EMBL" id="MU825398">
    <property type="protein sequence ID" value="KAJ7393226.1"/>
    <property type="molecule type" value="Genomic_DNA"/>
</dbReference>
<dbReference type="Gene3D" id="3.90.550.10">
    <property type="entry name" value="Spore Coat Polysaccharide Biosynthesis Protein SpsA, Chain A"/>
    <property type="match status" value="1"/>
</dbReference>
<dbReference type="OrthoDB" id="411524at2759"/>
<dbReference type="AlphaFoldDB" id="A0A9X0A4E7"/>
<dbReference type="PANTHER" id="PTHR46612:SF1">
    <property type="entry name" value="XYLOSIDE XYLOSYLTRANSFERASE 1"/>
    <property type="match status" value="1"/>
</dbReference>
<dbReference type="SUPFAM" id="SSF53448">
    <property type="entry name" value="Nucleotide-diphospho-sugar transferases"/>
    <property type="match status" value="1"/>
</dbReference>
<evidence type="ECO:0000256" key="1">
    <source>
        <dbReference type="SAM" id="MobiDB-lite"/>
    </source>
</evidence>
<feature type="region of interest" description="Disordered" evidence="1">
    <location>
        <begin position="75"/>
        <end position="156"/>
    </location>
</feature>
<reference evidence="2" key="1">
    <citation type="submission" date="2023-01" db="EMBL/GenBank/DDBJ databases">
        <title>Genome assembly of the deep-sea coral Lophelia pertusa.</title>
        <authorList>
            <person name="Herrera S."/>
            <person name="Cordes E."/>
        </authorList>
    </citation>
    <scope>NUCLEOTIDE SEQUENCE</scope>
    <source>
        <strain evidence="2">USNM1676648</strain>
        <tissue evidence="2">Polyp</tissue>
    </source>
</reference>
<dbReference type="GO" id="GO:0005789">
    <property type="term" value="C:endoplasmic reticulum membrane"/>
    <property type="evidence" value="ECO:0007669"/>
    <property type="project" value="TreeGrafter"/>
</dbReference>
<dbReference type="PANTHER" id="PTHR46612">
    <property type="entry name" value="XYLOSIDE XYLOSYLTRANSFERASE 1"/>
    <property type="match status" value="1"/>
</dbReference>